<protein>
    <recommendedName>
        <fullName evidence="1">RNase H type-1 domain-containing protein</fullName>
    </recommendedName>
</protein>
<dbReference type="Gene3D" id="3.30.420.10">
    <property type="entry name" value="Ribonuclease H-like superfamily/Ribonuclease H"/>
    <property type="match status" value="1"/>
</dbReference>
<comment type="caution">
    <text evidence="2">The sequence shown here is derived from an EMBL/GenBank/DDBJ whole genome shotgun (WGS) entry which is preliminary data.</text>
</comment>
<gene>
    <name evidence="2" type="ORF">Golob_020294</name>
</gene>
<evidence type="ECO:0000313" key="2">
    <source>
        <dbReference type="EMBL" id="MBA0549249.1"/>
    </source>
</evidence>
<dbReference type="Pfam" id="PF13456">
    <property type="entry name" value="RVT_3"/>
    <property type="match status" value="1"/>
</dbReference>
<dbReference type="EMBL" id="JABEZX010000001">
    <property type="protein sequence ID" value="MBA0549249.1"/>
    <property type="molecule type" value="Genomic_DNA"/>
</dbReference>
<accession>A0A7J8LA59</accession>
<dbReference type="PANTHER" id="PTHR47723:SF19">
    <property type="entry name" value="POLYNUCLEOTIDYL TRANSFERASE, RIBONUCLEASE H-LIKE SUPERFAMILY PROTEIN"/>
    <property type="match status" value="1"/>
</dbReference>
<dbReference type="SUPFAM" id="SSF53098">
    <property type="entry name" value="Ribonuclease H-like"/>
    <property type="match status" value="1"/>
</dbReference>
<dbReference type="GO" id="GO:0004523">
    <property type="term" value="F:RNA-DNA hybrid ribonuclease activity"/>
    <property type="evidence" value="ECO:0007669"/>
    <property type="project" value="InterPro"/>
</dbReference>
<dbReference type="InterPro" id="IPR002156">
    <property type="entry name" value="RNaseH_domain"/>
</dbReference>
<evidence type="ECO:0000259" key="1">
    <source>
        <dbReference type="Pfam" id="PF13456"/>
    </source>
</evidence>
<sequence>MPSSQRSSDKTESWAHLYLDGVIKVDPRDVAVGGVIRDNKWRWILGFNRWLGQCSVFNAELWGILDDMLLLQNRCYDRVLIWTESTKVLQAIHEALSLTSFSALIRCIHKLLQEVGHWELEETREENLEADSITNMAFVNNEGLQLFIENLLDISR</sequence>
<name>A0A7J8LA59_9ROSI</name>
<dbReference type="InterPro" id="IPR012337">
    <property type="entry name" value="RNaseH-like_sf"/>
</dbReference>
<dbReference type="InterPro" id="IPR044730">
    <property type="entry name" value="RNase_H-like_dom_plant"/>
</dbReference>
<reference evidence="2 3" key="1">
    <citation type="journal article" date="2019" name="Genome Biol. Evol.">
        <title>Insights into the evolution of the New World diploid cottons (Gossypium, subgenus Houzingenia) based on genome sequencing.</title>
        <authorList>
            <person name="Grover C.E."/>
            <person name="Arick M.A. 2nd"/>
            <person name="Thrash A."/>
            <person name="Conover J.L."/>
            <person name="Sanders W.S."/>
            <person name="Peterson D.G."/>
            <person name="Frelichowski J.E."/>
            <person name="Scheffler J.A."/>
            <person name="Scheffler B.E."/>
            <person name="Wendel J.F."/>
        </authorList>
    </citation>
    <scope>NUCLEOTIDE SEQUENCE [LARGE SCALE GENOMIC DNA]</scope>
    <source>
        <strain evidence="2">157</strain>
        <tissue evidence="2">Leaf</tissue>
    </source>
</reference>
<organism evidence="2 3">
    <name type="scientific">Gossypium lobatum</name>
    <dbReference type="NCBI Taxonomy" id="34289"/>
    <lineage>
        <taxon>Eukaryota</taxon>
        <taxon>Viridiplantae</taxon>
        <taxon>Streptophyta</taxon>
        <taxon>Embryophyta</taxon>
        <taxon>Tracheophyta</taxon>
        <taxon>Spermatophyta</taxon>
        <taxon>Magnoliopsida</taxon>
        <taxon>eudicotyledons</taxon>
        <taxon>Gunneridae</taxon>
        <taxon>Pentapetalae</taxon>
        <taxon>rosids</taxon>
        <taxon>malvids</taxon>
        <taxon>Malvales</taxon>
        <taxon>Malvaceae</taxon>
        <taxon>Malvoideae</taxon>
        <taxon>Gossypium</taxon>
    </lineage>
</organism>
<evidence type="ECO:0000313" key="3">
    <source>
        <dbReference type="Proteomes" id="UP000593572"/>
    </source>
</evidence>
<dbReference type="InterPro" id="IPR036397">
    <property type="entry name" value="RNaseH_sf"/>
</dbReference>
<dbReference type="GO" id="GO:0003676">
    <property type="term" value="F:nucleic acid binding"/>
    <property type="evidence" value="ECO:0007669"/>
    <property type="project" value="InterPro"/>
</dbReference>
<dbReference type="InterPro" id="IPR053151">
    <property type="entry name" value="RNase_H-like"/>
</dbReference>
<dbReference type="Proteomes" id="UP000593572">
    <property type="component" value="Unassembled WGS sequence"/>
</dbReference>
<dbReference type="PANTHER" id="PTHR47723">
    <property type="entry name" value="OS05G0353850 PROTEIN"/>
    <property type="match status" value="1"/>
</dbReference>
<keyword evidence="3" id="KW-1185">Reference proteome</keyword>
<dbReference type="AlphaFoldDB" id="A0A7J8LA59"/>
<proteinExistence type="predicted"/>
<feature type="domain" description="RNase H type-1" evidence="1">
    <location>
        <begin position="20"/>
        <end position="137"/>
    </location>
</feature>
<dbReference type="CDD" id="cd06222">
    <property type="entry name" value="RNase_H_like"/>
    <property type="match status" value="1"/>
</dbReference>